<proteinExistence type="predicted"/>
<dbReference type="OrthoDB" id="9770043at2"/>
<name>A0A2U2BQU8_9PROT</name>
<dbReference type="SUPFAM" id="SSF50952">
    <property type="entry name" value="Soluble quinoprotein glucose dehydrogenase"/>
    <property type="match status" value="1"/>
</dbReference>
<dbReference type="Pfam" id="PF07995">
    <property type="entry name" value="GSDH"/>
    <property type="match status" value="1"/>
</dbReference>
<feature type="chain" id="PRO_5015645075" evidence="1">
    <location>
        <begin position="26"/>
        <end position="379"/>
    </location>
</feature>
<gene>
    <name evidence="3" type="ORF">DDZ18_13245</name>
</gene>
<dbReference type="InterPro" id="IPR011041">
    <property type="entry name" value="Quinoprot_gluc/sorb_DH_b-prop"/>
</dbReference>
<protein>
    <submittedName>
        <fullName evidence="3">Glucose dehydrogenase</fullName>
    </submittedName>
</protein>
<dbReference type="PANTHER" id="PTHR19328">
    <property type="entry name" value="HEDGEHOG-INTERACTING PROTEIN"/>
    <property type="match status" value="1"/>
</dbReference>
<feature type="signal peptide" evidence="1">
    <location>
        <begin position="1"/>
        <end position="25"/>
    </location>
</feature>
<dbReference type="PROSITE" id="PS51257">
    <property type="entry name" value="PROKAR_LIPOPROTEIN"/>
    <property type="match status" value="1"/>
</dbReference>
<dbReference type="Gene3D" id="2.120.10.30">
    <property type="entry name" value="TolB, C-terminal domain"/>
    <property type="match status" value="1"/>
</dbReference>
<evidence type="ECO:0000259" key="2">
    <source>
        <dbReference type="Pfam" id="PF07995"/>
    </source>
</evidence>
<reference evidence="4" key="1">
    <citation type="submission" date="2018-05" db="EMBL/GenBank/DDBJ databases">
        <authorList>
            <person name="Liu B.-T."/>
        </authorList>
    </citation>
    <scope>NUCLEOTIDE SEQUENCE [LARGE SCALE GENOMIC DNA]</scope>
    <source>
        <strain evidence="4">WD6-1</strain>
    </source>
</reference>
<keyword evidence="1" id="KW-0732">Signal</keyword>
<sequence>MTMRTWTITVSAAAALAACGAPDEAAEETGPASAAYRVETVAEGLEYPWSLAFLPGGDMLVTEKPGRLRLIMDGALRDEPIAGTPDVFYESQGGLLEVALAPDYADTGVVYLSYAAGGPDANATALYRARFDGETLSGGETVWTAEPTKDTAVHYGGKIGFLADGTLLLTLGDGFEYREEAQRLDSHLGTIVRLNPDGTAPADNPFTGDPNALPEIWSWGHRNVQGLVVDDASDRVWAHEHGPRGGDELNLIEAGANYGWPVVTAGVDYSGARISPFEDHEEQGYAAPEREWVPSIAPSGMALYDGELFPDWRGDFFIGALAGRALHRVDMENGAAVGEEVLLGDLGERIRDVRVGPDGALYVLTDAENGRVLRIVPDA</sequence>
<dbReference type="InterPro" id="IPR011042">
    <property type="entry name" value="6-blade_b-propeller_TolB-like"/>
</dbReference>
<keyword evidence="4" id="KW-1185">Reference proteome</keyword>
<evidence type="ECO:0000313" key="4">
    <source>
        <dbReference type="Proteomes" id="UP000245168"/>
    </source>
</evidence>
<dbReference type="RefSeq" id="WP_109253885.1">
    <property type="nucleotide sequence ID" value="NZ_QEXV01000007.1"/>
</dbReference>
<evidence type="ECO:0000313" key="3">
    <source>
        <dbReference type="EMBL" id="PWE16383.1"/>
    </source>
</evidence>
<dbReference type="EMBL" id="QEXV01000007">
    <property type="protein sequence ID" value="PWE16383.1"/>
    <property type="molecule type" value="Genomic_DNA"/>
</dbReference>
<evidence type="ECO:0000256" key="1">
    <source>
        <dbReference type="SAM" id="SignalP"/>
    </source>
</evidence>
<dbReference type="AlphaFoldDB" id="A0A2U2BQU8"/>
<comment type="caution">
    <text evidence="3">The sequence shown here is derived from an EMBL/GenBank/DDBJ whole genome shotgun (WGS) entry which is preliminary data.</text>
</comment>
<dbReference type="InterPro" id="IPR012938">
    <property type="entry name" value="Glc/Sorbosone_DH"/>
</dbReference>
<dbReference type="PANTHER" id="PTHR19328:SF75">
    <property type="entry name" value="ALDOSE SUGAR DEHYDROGENASE YLII"/>
    <property type="match status" value="1"/>
</dbReference>
<accession>A0A2U2BQU8</accession>
<feature type="domain" description="Glucose/Sorbosone dehydrogenase" evidence="2">
    <location>
        <begin position="45"/>
        <end position="374"/>
    </location>
</feature>
<organism evidence="3 4">
    <name type="scientific">Marinicauda salina</name>
    <dbReference type="NCBI Taxonomy" id="2135793"/>
    <lineage>
        <taxon>Bacteria</taxon>
        <taxon>Pseudomonadati</taxon>
        <taxon>Pseudomonadota</taxon>
        <taxon>Alphaproteobacteria</taxon>
        <taxon>Maricaulales</taxon>
        <taxon>Maricaulaceae</taxon>
        <taxon>Marinicauda</taxon>
    </lineage>
</organism>
<dbReference type="Proteomes" id="UP000245168">
    <property type="component" value="Unassembled WGS sequence"/>
</dbReference>